<keyword evidence="2" id="KW-0238">DNA-binding</keyword>
<evidence type="ECO:0000256" key="1">
    <source>
        <dbReference type="ARBA" id="ARBA00023015"/>
    </source>
</evidence>
<feature type="domain" description="HTH luxR-type" evidence="4">
    <location>
        <begin position="211"/>
        <end position="276"/>
    </location>
</feature>
<dbReference type="GO" id="GO:0006355">
    <property type="term" value="P:regulation of DNA-templated transcription"/>
    <property type="evidence" value="ECO:0007669"/>
    <property type="project" value="InterPro"/>
</dbReference>
<proteinExistence type="predicted"/>
<dbReference type="PROSITE" id="PS50043">
    <property type="entry name" value="HTH_LUXR_2"/>
    <property type="match status" value="1"/>
</dbReference>
<dbReference type="PANTHER" id="PTHR44688:SF16">
    <property type="entry name" value="DNA-BINDING TRANSCRIPTIONAL ACTIVATOR DEVR_DOSR"/>
    <property type="match status" value="1"/>
</dbReference>
<dbReference type="InterPro" id="IPR036693">
    <property type="entry name" value="TF_LuxR_autoind-bd_dom_sf"/>
</dbReference>
<accession>A0A1X7H9B1</accession>
<evidence type="ECO:0000313" key="6">
    <source>
        <dbReference type="Proteomes" id="UP000192911"/>
    </source>
</evidence>
<sequence length="313" mass="34312">MRTTKNIQHTMMMLGDRGRCLPECAASTLTPGRSAIVDALKAATGPEQRRLVISATLGTVGFDWVCYWRFARTGDLIRRALYVREYAAPDWPEHYIRQHYIEIDPRIAFACQCEWPLVWDLPTLADMPPASGDAAAASRVRSLLDDADQASLRSGVTFGLASPRSPFQSVVSFSSANESREWISDRVIGQAFAVGLALHEYLLAHAPALDEDSPTKPLTPTQRRILAALTQGSSDKEIAELLGTSAYNVDYHLRQLKRRYGAENRVHLAYLAGCRDDWRQAVPVTQRGFTRGTVSGVSAAGLGAEPRASAAPA</sequence>
<dbReference type="Pfam" id="PF00196">
    <property type="entry name" value="GerE"/>
    <property type="match status" value="1"/>
</dbReference>
<protein>
    <submittedName>
        <fullName evidence="5">Regulatory protein, luxR family</fullName>
    </submittedName>
</protein>
<keyword evidence="1" id="KW-0805">Transcription regulation</keyword>
<dbReference type="EMBL" id="FXAH01000025">
    <property type="protein sequence ID" value="SMF82087.1"/>
    <property type="molecule type" value="Genomic_DNA"/>
</dbReference>
<dbReference type="InterPro" id="IPR005143">
    <property type="entry name" value="TF_LuxR_autoind-bd_dom"/>
</dbReference>
<dbReference type="SMART" id="SM00421">
    <property type="entry name" value="HTH_LUXR"/>
    <property type="match status" value="1"/>
</dbReference>
<dbReference type="GO" id="GO:0003677">
    <property type="term" value="F:DNA binding"/>
    <property type="evidence" value="ECO:0007669"/>
    <property type="project" value="UniProtKB-KW"/>
</dbReference>
<dbReference type="Proteomes" id="UP000192911">
    <property type="component" value="Unassembled WGS sequence"/>
</dbReference>
<reference evidence="6" key="1">
    <citation type="submission" date="2017-04" db="EMBL/GenBank/DDBJ databases">
        <authorList>
            <person name="Varghese N."/>
            <person name="Submissions S."/>
        </authorList>
    </citation>
    <scope>NUCLEOTIDE SEQUENCE [LARGE SCALE GENOMIC DNA]</scope>
    <source>
        <strain evidence="6">Ballard 720</strain>
    </source>
</reference>
<organism evidence="5 6">
    <name type="scientific">Trinickia caryophylli</name>
    <name type="common">Paraburkholderia caryophylli</name>
    <dbReference type="NCBI Taxonomy" id="28094"/>
    <lineage>
        <taxon>Bacteria</taxon>
        <taxon>Pseudomonadati</taxon>
        <taxon>Pseudomonadota</taxon>
        <taxon>Betaproteobacteria</taxon>
        <taxon>Burkholderiales</taxon>
        <taxon>Burkholderiaceae</taxon>
        <taxon>Trinickia</taxon>
    </lineage>
</organism>
<dbReference type="STRING" id="28094.SAMN06295900_1257"/>
<evidence type="ECO:0000313" key="5">
    <source>
        <dbReference type="EMBL" id="SMF82087.1"/>
    </source>
</evidence>
<dbReference type="Pfam" id="PF03472">
    <property type="entry name" value="Autoind_bind"/>
    <property type="match status" value="1"/>
</dbReference>
<dbReference type="RefSeq" id="WP_139831236.1">
    <property type="nucleotide sequence ID" value="NZ_BSQD01000021.1"/>
</dbReference>
<dbReference type="Gene3D" id="1.10.10.10">
    <property type="entry name" value="Winged helix-like DNA-binding domain superfamily/Winged helix DNA-binding domain"/>
    <property type="match status" value="1"/>
</dbReference>
<dbReference type="SUPFAM" id="SSF75516">
    <property type="entry name" value="Pheromone-binding domain of LuxR-like quorum-sensing transcription factors"/>
    <property type="match status" value="1"/>
</dbReference>
<dbReference type="CDD" id="cd06170">
    <property type="entry name" value="LuxR_C_like"/>
    <property type="match status" value="1"/>
</dbReference>
<dbReference type="Gene3D" id="3.30.450.80">
    <property type="entry name" value="Transcription factor LuxR-like, autoinducer-binding domain"/>
    <property type="match status" value="1"/>
</dbReference>
<dbReference type="AlphaFoldDB" id="A0A1X7H9B1"/>
<name>A0A1X7H9B1_TRICW</name>
<dbReference type="PANTHER" id="PTHR44688">
    <property type="entry name" value="DNA-BINDING TRANSCRIPTIONAL ACTIVATOR DEVR_DOSR"/>
    <property type="match status" value="1"/>
</dbReference>
<evidence type="ECO:0000256" key="3">
    <source>
        <dbReference type="ARBA" id="ARBA00023163"/>
    </source>
</evidence>
<evidence type="ECO:0000259" key="4">
    <source>
        <dbReference type="PROSITE" id="PS50043"/>
    </source>
</evidence>
<dbReference type="OrthoDB" id="9149076at2"/>
<dbReference type="InterPro" id="IPR036388">
    <property type="entry name" value="WH-like_DNA-bd_sf"/>
</dbReference>
<evidence type="ECO:0000256" key="2">
    <source>
        <dbReference type="ARBA" id="ARBA00023125"/>
    </source>
</evidence>
<dbReference type="InterPro" id="IPR000792">
    <property type="entry name" value="Tscrpt_reg_LuxR_C"/>
</dbReference>
<gene>
    <name evidence="5" type="ORF">SAMN06295900_1257</name>
</gene>
<keyword evidence="6" id="KW-1185">Reference proteome</keyword>
<dbReference type="SUPFAM" id="SSF46894">
    <property type="entry name" value="C-terminal effector domain of the bipartite response regulators"/>
    <property type="match status" value="1"/>
</dbReference>
<dbReference type="InterPro" id="IPR016032">
    <property type="entry name" value="Sig_transdc_resp-reg_C-effctor"/>
</dbReference>
<dbReference type="GeneID" id="95552173"/>
<keyword evidence="3" id="KW-0804">Transcription</keyword>